<evidence type="ECO:0000256" key="4">
    <source>
        <dbReference type="ARBA" id="ARBA00022763"/>
    </source>
</evidence>
<dbReference type="PANTHER" id="PTHR13779:SF7">
    <property type="entry name" value="ATPASE WRNIP1"/>
    <property type="match status" value="1"/>
</dbReference>
<keyword evidence="6" id="KW-0862">Zinc</keyword>
<evidence type="ECO:0000256" key="2">
    <source>
        <dbReference type="ARBA" id="ARBA00022723"/>
    </source>
</evidence>
<dbReference type="GO" id="GO:0008270">
    <property type="term" value="F:zinc ion binding"/>
    <property type="evidence" value="ECO:0007669"/>
    <property type="project" value="UniProtKB-KW"/>
</dbReference>
<evidence type="ECO:0000256" key="5">
    <source>
        <dbReference type="ARBA" id="ARBA00022771"/>
    </source>
</evidence>
<evidence type="ECO:0000256" key="10">
    <source>
        <dbReference type="SAM" id="MobiDB-lite"/>
    </source>
</evidence>
<dbReference type="Proteomes" id="UP000326877">
    <property type="component" value="Unassembled WGS sequence"/>
</dbReference>
<dbReference type="Gene3D" id="3.40.50.300">
    <property type="entry name" value="P-loop containing nucleotide triphosphate hydrolases"/>
    <property type="match status" value="1"/>
</dbReference>
<evidence type="ECO:0000256" key="3">
    <source>
        <dbReference type="ARBA" id="ARBA00022741"/>
    </source>
</evidence>
<keyword evidence="4 9" id="KW-0227">DNA damage</keyword>
<keyword evidence="7" id="KW-0067">ATP-binding</keyword>
<dbReference type="GO" id="GO:0006271">
    <property type="term" value="P:DNA strand elongation involved in DNA replication"/>
    <property type="evidence" value="ECO:0007669"/>
    <property type="project" value="UniProtKB-ARBA"/>
</dbReference>
<dbReference type="CDD" id="cd18139">
    <property type="entry name" value="HLD_clamp_RarA"/>
    <property type="match status" value="1"/>
</dbReference>
<dbReference type="InterPro" id="IPR051314">
    <property type="entry name" value="AAA_ATPase_RarA/MGS1/WRNIP1"/>
</dbReference>
<dbReference type="Gene3D" id="3.30.160.60">
    <property type="entry name" value="Classic Zinc Finger"/>
    <property type="match status" value="1"/>
</dbReference>
<accession>A0A5N7CHV9</accession>
<keyword evidence="2" id="KW-0479">Metal-binding</keyword>
<dbReference type="EMBL" id="ML735232">
    <property type="protein sequence ID" value="KAE8393113.1"/>
    <property type="molecule type" value="Genomic_DNA"/>
</dbReference>
<organism evidence="12">
    <name type="scientific">Petromyces alliaceus</name>
    <name type="common">Aspergillus alliaceus</name>
    <dbReference type="NCBI Taxonomy" id="209559"/>
    <lineage>
        <taxon>Eukaryota</taxon>
        <taxon>Fungi</taxon>
        <taxon>Dikarya</taxon>
        <taxon>Ascomycota</taxon>
        <taxon>Pezizomycotina</taxon>
        <taxon>Eurotiomycetes</taxon>
        <taxon>Eurotiomycetidae</taxon>
        <taxon>Eurotiales</taxon>
        <taxon>Aspergillaceae</taxon>
        <taxon>Aspergillus</taxon>
        <taxon>Aspergillus subgen. Circumdati</taxon>
    </lineage>
</organism>
<sequence length="519" mass="57997">MVECPICQKVVLLARVNQHIDSECKAFHEPGPYDRRCHKLAEPGSLPCKTGSTDAVAKGREPSSTHRDIPIQSSIKDNAKRPSSQQQCRTQENHTSKTAVIQSLVKRRKPDITPLAESVRPRCFDDIVGQQLLVGPNGTIRKLVQTGNIPNMILWGSSGTGKTTIARIVASTLKRRIYEIDSTMTTQTEYANTITKASQDLIKERKPSIVFCDEIHRITKPQQDILLDAVKNCRVVLIGATTENPSLAIRHGLVYRCRVFTLAKPTDIDIRNMLHRIMESQELQSHLLEDEFIGYLASFADGDCRVSLNLLEIAHNLSKRDGMTKDRLKDSLTKHLVYDRVGDQHYDTISAFHKSVRGSDPDAALYYLARMLKSGENPLFIARRLIVATSEDIGLADNSLQTYATSVYSVLEKVGIEDAQASLAQLVVMMCLTRKSTRSYRGLNNAFSCLKEPGAADTPIPARLLPVSSEIWKFAGDIDPGREYDDEATRGKFLPNALKGRKLLDDTDFLFKRDPDISY</sequence>
<dbReference type="FunFam" id="1.20.272.10:FF:000001">
    <property type="entry name" value="Putative AAA family ATPase"/>
    <property type="match status" value="1"/>
</dbReference>
<feature type="compositionally biased region" description="Polar residues" evidence="10">
    <location>
        <begin position="71"/>
        <end position="90"/>
    </location>
</feature>
<evidence type="ECO:0000256" key="1">
    <source>
        <dbReference type="ARBA" id="ARBA00008959"/>
    </source>
</evidence>
<feature type="region of interest" description="Disordered" evidence="10">
    <location>
        <begin position="48"/>
        <end position="97"/>
    </location>
</feature>
<dbReference type="PROSITE" id="PS51908">
    <property type="entry name" value="ZF_UBZ4"/>
    <property type="match status" value="1"/>
</dbReference>
<dbReference type="SUPFAM" id="SSF48019">
    <property type="entry name" value="post-AAA+ oligomerization domain-like"/>
    <property type="match status" value="1"/>
</dbReference>
<dbReference type="Gene3D" id="1.20.272.10">
    <property type="match status" value="1"/>
</dbReference>
<dbReference type="GO" id="GO:0003677">
    <property type="term" value="F:DNA binding"/>
    <property type="evidence" value="ECO:0007669"/>
    <property type="project" value="InterPro"/>
</dbReference>
<protein>
    <submittedName>
        <fullName evidence="12">DNA polymerase III, clamp loader complex, gamma/delta/delta subunit</fullName>
    </submittedName>
</protein>
<evidence type="ECO:0000259" key="11">
    <source>
        <dbReference type="PROSITE" id="PS51908"/>
    </source>
</evidence>
<keyword evidence="5 9" id="KW-0863">Zinc-finger</keyword>
<dbReference type="InterPro" id="IPR003593">
    <property type="entry name" value="AAA+_ATPase"/>
</dbReference>
<dbReference type="SMART" id="SM00734">
    <property type="entry name" value="ZnF_Rad18"/>
    <property type="match status" value="1"/>
</dbReference>
<feature type="domain" description="UBZ4-type" evidence="11">
    <location>
        <begin position="1"/>
        <end position="29"/>
    </location>
</feature>
<evidence type="ECO:0000256" key="8">
    <source>
        <dbReference type="ARBA" id="ARBA00023204"/>
    </source>
</evidence>
<proteinExistence type="inferred from homology"/>
<dbReference type="GO" id="GO:0005524">
    <property type="term" value="F:ATP binding"/>
    <property type="evidence" value="ECO:0007669"/>
    <property type="project" value="UniProtKB-KW"/>
</dbReference>
<reference evidence="12" key="1">
    <citation type="submission" date="2019-04" db="EMBL/GenBank/DDBJ databases">
        <title>Friends and foes A comparative genomics studyof 23 Aspergillus species from section Flavi.</title>
        <authorList>
            <consortium name="DOE Joint Genome Institute"/>
            <person name="Kjaerbolling I."/>
            <person name="Vesth T."/>
            <person name="Frisvad J.C."/>
            <person name="Nybo J.L."/>
            <person name="Theobald S."/>
            <person name="Kildgaard S."/>
            <person name="Isbrandt T."/>
            <person name="Kuo A."/>
            <person name="Sato A."/>
            <person name="Lyhne E.K."/>
            <person name="Kogle M.E."/>
            <person name="Wiebenga A."/>
            <person name="Kun R.S."/>
            <person name="Lubbers R.J."/>
            <person name="Makela M.R."/>
            <person name="Barry K."/>
            <person name="Chovatia M."/>
            <person name="Clum A."/>
            <person name="Daum C."/>
            <person name="Haridas S."/>
            <person name="He G."/>
            <person name="LaButti K."/>
            <person name="Lipzen A."/>
            <person name="Mondo S."/>
            <person name="Riley R."/>
            <person name="Salamov A."/>
            <person name="Simmons B.A."/>
            <person name="Magnuson J.K."/>
            <person name="Henrissat B."/>
            <person name="Mortensen U.H."/>
            <person name="Larsen T.O."/>
            <person name="Devries R.P."/>
            <person name="Grigoriev I.V."/>
            <person name="Machida M."/>
            <person name="Baker S.E."/>
            <person name="Andersen M.R."/>
        </authorList>
    </citation>
    <scope>NUCLEOTIDE SEQUENCE [LARGE SCALE GENOMIC DNA]</scope>
    <source>
        <strain evidence="12">IBT 14317</strain>
    </source>
</reference>
<dbReference type="Pfam" id="PF00004">
    <property type="entry name" value="AAA"/>
    <property type="match status" value="1"/>
</dbReference>
<dbReference type="Gene3D" id="1.10.8.60">
    <property type="match status" value="1"/>
</dbReference>
<dbReference type="OrthoDB" id="10265467at2759"/>
<dbReference type="SMART" id="SM00382">
    <property type="entry name" value="AAA"/>
    <property type="match status" value="1"/>
</dbReference>
<dbReference type="PANTHER" id="PTHR13779">
    <property type="entry name" value="WERNER HELICASE-INTERACTING PROTEIN 1 FAMILY MEMBER"/>
    <property type="match status" value="1"/>
</dbReference>
<dbReference type="CDD" id="cd00009">
    <property type="entry name" value="AAA"/>
    <property type="match status" value="1"/>
</dbReference>
<dbReference type="Pfam" id="PF12002">
    <property type="entry name" value="MgsA_C"/>
    <property type="match status" value="1"/>
</dbReference>
<gene>
    <name evidence="12" type="ORF">BDV23DRAFT_170503</name>
</gene>
<dbReference type="InterPro" id="IPR003959">
    <property type="entry name" value="ATPase_AAA_core"/>
</dbReference>
<keyword evidence="3" id="KW-0547">Nucleotide-binding</keyword>
<dbReference type="GO" id="GO:0000731">
    <property type="term" value="P:DNA synthesis involved in DNA repair"/>
    <property type="evidence" value="ECO:0007669"/>
    <property type="project" value="TreeGrafter"/>
</dbReference>
<keyword evidence="8 9" id="KW-0234">DNA repair</keyword>
<dbReference type="GO" id="GO:0008047">
    <property type="term" value="F:enzyme activator activity"/>
    <property type="evidence" value="ECO:0007669"/>
    <property type="project" value="TreeGrafter"/>
</dbReference>
<dbReference type="GO" id="GO:0016887">
    <property type="term" value="F:ATP hydrolysis activity"/>
    <property type="evidence" value="ECO:0007669"/>
    <property type="project" value="InterPro"/>
</dbReference>
<evidence type="ECO:0000256" key="6">
    <source>
        <dbReference type="ARBA" id="ARBA00022833"/>
    </source>
</evidence>
<dbReference type="Pfam" id="PF16193">
    <property type="entry name" value="AAA_assoc_2"/>
    <property type="match status" value="1"/>
</dbReference>
<dbReference type="SUPFAM" id="SSF52540">
    <property type="entry name" value="P-loop containing nucleoside triphosphate hydrolases"/>
    <property type="match status" value="1"/>
</dbReference>
<evidence type="ECO:0000313" key="12">
    <source>
        <dbReference type="EMBL" id="KAE8393113.1"/>
    </source>
</evidence>
<comment type="similarity">
    <text evidence="1">Belongs to the AAA ATPase family. RarA/MGS1/WRNIP1 subfamily.</text>
</comment>
<name>A0A5N7CHV9_PETAA</name>
<dbReference type="InterPro" id="IPR008921">
    <property type="entry name" value="DNA_pol3_clamp-load_cplx_C"/>
</dbReference>
<dbReference type="InterPro" id="IPR021886">
    <property type="entry name" value="MgsA_C"/>
</dbReference>
<dbReference type="InterPro" id="IPR027417">
    <property type="entry name" value="P-loop_NTPase"/>
</dbReference>
<dbReference type="InterPro" id="IPR032423">
    <property type="entry name" value="AAA_assoc_2"/>
</dbReference>
<evidence type="ECO:0000256" key="7">
    <source>
        <dbReference type="ARBA" id="ARBA00022840"/>
    </source>
</evidence>
<feature type="compositionally biased region" description="Basic and acidic residues" evidence="10">
    <location>
        <begin position="57"/>
        <end position="69"/>
    </location>
</feature>
<dbReference type="AlphaFoldDB" id="A0A5N7CHV9"/>
<evidence type="ECO:0000256" key="9">
    <source>
        <dbReference type="PROSITE-ProRule" id="PRU01256"/>
    </source>
</evidence>
<dbReference type="GO" id="GO:0017116">
    <property type="term" value="F:single-stranded DNA helicase activity"/>
    <property type="evidence" value="ECO:0007669"/>
    <property type="project" value="TreeGrafter"/>
</dbReference>
<dbReference type="GO" id="GO:0005634">
    <property type="term" value="C:nucleus"/>
    <property type="evidence" value="ECO:0007669"/>
    <property type="project" value="TreeGrafter"/>
</dbReference>
<dbReference type="InterPro" id="IPR006642">
    <property type="entry name" value="Rad18_UBZ4"/>
</dbReference>